<dbReference type="EMBL" id="LR797440">
    <property type="protein sequence ID" value="CAB4216894.1"/>
    <property type="molecule type" value="Genomic_DNA"/>
</dbReference>
<name>A0A6J5PPN3_9CAUD</name>
<dbReference type="EMBL" id="LR797203">
    <property type="protein sequence ID" value="CAB4194031.1"/>
    <property type="molecule type" value="Genomic_DNA"/>
</dbReference>
<reference evidence="1" key="1">
    <citation type="submission" date="2020-05" db="EMBL/GenBank/DDBJ databases">
        <authorList>
            <person name="Chiriac C."/>
            <person name="Salcher M."/>
            <person name="Ghai R."/>
            <person name="Kavagutti S V."/>
        </authorList>
    </citation>
    <scope>NUCLEOTIDE SEQUENCE</scope>
</reference>
<sequence>MAAGSTYTPLATSTVTSGTTTAFTSIPGTYTDLLLVVNGICAAGGPGDLRLQFNSDTATNYSYNRLLGTGSTVTNGRATAANFIIGGQTSTTNPSVTLCNIQNYSNTTTNKTTISNYGNYNPTNNAVGVSVGMWRSTAAITRIDISTNVAFDVTVYLTLYGIVAA</sequence>
<evidence type="ECO:0000313" key="3">
    <source>
        <dbReference type="EMBL" id="CAB4216894.1"/>
    </source>
</evidence>
<dbReference type="EMBL" id="LR796906">
    <property type="protein sequence ID" value="CAB4173643.1"/>
    <property type="molecule type" value="Genomic_DNA"/>
</dbReference>
<accession>A0A6J5PPN3</accession>
<evidence type="ECO:0000313" key="2">
    <source>
        <dbReference type="EMBL" id="CAB4194031.1"/>
    </source>
</evidence>
<evidence type="ECO:0000313" key="1">
    <source>
        <dbReference type="EMBL" id="CAB4173643.1"/>
    </source>
</evidence>
<protein>
    <submittedName>
        <fullName evidence="1">Uncharacterized protein</fullName>
    </submittedName>
</protein>
<gene>
    <name evidence="2" type="ORF">UFOVP1255_7</name>
    <name evidence="3" type="ORF">UFOVP1496_16</name>
    <name evidence="1" type="ORF">UFOVP973_2</name>
</gene>
<proteinExistence type="predicted"/>
<organism evidence="1">
    <name type="scientific">uncultured Caudovirales phage</name>
    <dbReference type="NCBI Taxonomy" id="2100421"/>
    <lineage>
        <taxon>Viruses</taxon>
        <taxon>Duplodnaviria</taxon>
        <taxon>Heunggongvirae</taxon>
        <taxon>Uroviricota</taxon>
        <taxon>Caudoviricetes</taxon>
        <taxon>Peduoviridae</taxon>
        <taxon>Maltschvirus</taxon>
        <taxon>Maltschvirus maltsch</taxon>
    </lineage>
</organism>